<dbReference type="PANTHER" id="PTHR44936">
    <property type="entry name" value="SENSOR PROTEIN CREC"/>
    <property type="match status" value="1"/>
</dbReference>
<evidence type="ECO:0000256" key="10">
    <source>
        <dbReference type="SAM" id="Phobius"/>
    </source>
</evidence>
<feature type="coiled-coil region" evidence="9">
    <location>
        <begin position="173"/>
        <end position="246"/>
    </location>
</feature>
<keyword evidence="10" id="KW-0812">Transmembrane</keyword>
<comment type="subcellular location">
    <subcellularLocation>
        <location evidence="2">Membrane</location>
    </subcellularLocation>
</comment>
<dbReference type="EC" id="2.7.13.3" evidence="3"/>
<evidence type="ECO:0000256" key="5">
    <source>
        <dbReference type="ARBA" id="ARBA00022679"/>
    </source>
</evidence>
<sequence>MSVFEDHQERIKNVYLKQLSLDLWEFDWPKVELKLEGLLNYPENDYAYIVLIGGERKEMGTPNASPYSELKEYEILHKSKVIGTLYLEVNYGYLYDRIIAKAVNILFTQFIKTFIVSLFILAIVHRMITRHLNKLAHFANNLSFDSLQITLELSRERQNDELQVVTDAINHMRHNLATELKHKEKIEEELQNERALLADMNAKLEHKVDKRTHELSKTNQELSTALNNVNAMVEQLKETQKQLIIREKMLATGGMVIGLAHELNTPLGVCKTSISAISDFVTNIKADAENNHLSKQGFSDALENITSLSVMCENNIDRITGLVTTFKKLSVHEECETLSLVNLHEFMKEFRHWSDSYLRKSLTLHILCDKKIEIETFFMSLHKALQALVENAETHAFSDDQPGSIYIEVSQNPEDASVSILVSDNGVGINESERQRIFEPFYTTRRNKGELGLGLNITYNIVTQALGGTIECLESKYQGACFKLTLPKTLRDKQTKHY</sequence>
<dbReference type="InterPro" id="IPR036890">
    <property type="entry name" value="HATPase_C_sf"/>
</dbReference>
<keyword evidence="14" id="KW-1185">Reference proteome</keyword>
<dbReference type="InterPro" id="IPR003594">
    <property type="entry name" value="HATPase_dom"/>
</dbReference>
<dbReference type="PROSITE" id="PS50109">
    <property type="entry name" value="HIS_KIN"/>
    <property type="match status" value="1"/>
</dbReference>
<comment type="caution">
    <text evidence="13">The sequence shown here is derived from an EMBL/GenBank/DDBJ whole genome shotgun (WGS) entry which is preliminary data.</text>
</comment>
<dbReference type="InterPro" id="IPR003660">
    <property type="entry name" value="HAMP_dom"/>
</dbReference>
<keyword evidence="10" id="KW-0472">Membrane</keyword>
<dbReference type="Gene3D" id="3.30.565.10">
    <property type="entry name" value="Histidine kinase-like ATPase, C-terminal domain"/>
    <property type="match status" value="1"/>
</dbReference>
<evidence type="ECO:0000256" key="1">
    <source>
        <dbReference type="ARBA" id="ARBA00000085"/>
    </source>
</evidence>
<evidence type="ECO:0000259" key="12">
    <source>
        <dbReference type="PROSITE" id="PS50885"/>
    </source>
</evidence>
<dbReference type="GO" id="GO:0005524">
    <property type="term" value="F:ATP binding"/>
    <property type="evidence" value="ECO:0007669"/>
    <property type="project" value="UniProtKB-KW"/>
</dbReference>
<dbReference type="PRINTS" id="PR00344">
    <property type="entry name" value="BCTRLSENSOR"/>
</dbReference>
<comment type="catalytic activity">
    <reaction evidence="1">
        <text>ATP + protein L-histidine = ADP + protein N-phospho-L-histidine.</text>
        <dbReference type="EC" id="2.7.13.3"/>
    </reaction>
</comment>
<keyword evidence="8 13" id="KW-0067">ATP-binding</keyword>
<keyword evidence="10" id="KW-1133">Transmembrane helix</keyword>
<dbReference type="Pfam" id="PF02518">
    <property type="entry name" value="HATPase_c"/>
    <property type="match status" value="1"/>
</dbReference>
<dbReference type="PROSITE" id="PS50885">
    <property type="entry name" value="HAMP"/>
    <property type="match status" value="1"/>
</dbReference>
<dbReference type="InterPro" id="IPR004358">
    <property type="entry name" value="Sig_transdc_His_kin-like_C"/>
</dbReference>
<dbReference type="Gene3D" id="1.10.287.130">
    <property type="match status" value="1"/>
</dbReference>
<name>A0ABP7M988_9GAMM</name>
<protein>
    <recommendedName>
        <fullName evidence="3">histidine kinase</fullName>
        <ecNumber evidence="3">2.7.13.3</ecNumber>
    </recommendedName>
</protein>
<dbReference type="InterPro" id="IPR005467">
    <property type="entry name" value="His_kinase_dom"/>
</dbReference>
<evidence type="ECO:0000256" key="7">
    <source>
        <dbReference type="ARBA" id="ARBA00022777"/>
    </source>
</evidence>
<evidence type="ECO:0000313" key="14">
    <source>
        <dbReference type="Proteomes" id="UP001501565"/>
    </source>
</evidence>
<keyword evidence="5" id="KW-0808">Transferase</keyword>
<dbReference type="InterPro" id="IPR050980">
    <property type="entry name" value="2C_sensor_his_kinase"/>
</dbReference>
<feature type="transmembrane region" description="Helical" evidence="10">
    <location>
        <begin position="98"/>
        <end position="124"/>
    </location>
</feature>
<reference evidence="14" key="1">
    <citation type="journal article" date="2019" name="Int. J. Syst. Evol. Microbiol.">
        <title>The Global Catalogue of Microorganisms (GCM) 10K type strain sequencing project: providing services to taxonomists for standard genome sequencing and annotation.</title>
        <authorList>
            <consortium name="The Broad Institute Genomics Platform"/>
            <consortium name="The Broad Institute Genome Sequencing Center for Infectious Disease"/>
            <person name="Wu L."/>
            <person name="Ma J."/>
        </authorList>
    </citation>
    <scope>NUCLEOTIDE SEQUENCE [LARGE SCALE GENOMIC DNA]</scope>
    <source>
        <strain evidence="14">JCM 17551</strain>
    </source>
</reference>
<keyword evidence="9" id="KW-0175">Coiled coil</keyword>
<proteinExistence type="predicted"/>
<organism evidence="13 14">
    <name type="scientific">Litoribacillus peritrichatus</name>
    <dbReference type="NCBI Taxonomy" id="718191"/>
    <lineage>
        <taxon>Bacteria</taxon>
        <taxon>Pseudomonadati</taxon>
        <taxon>Pseudomonadota</taxon>
        <taxon>Gammaproteobacteria</taxon>
        <taxon>Oceanospirillales</taxon>
        <taxon>Oceanospirillaceae</taxon>
        <taxon>Litoribacillus</taxon>
    </lineage>
</organism>
<dbReference type="Gene3D" id="6.10.340.10">
    <property type="match status" value="1"/>
</dbReference>
<evidence type="ECO:0000256" key="4">
    <source>
        <dbReference type="ARBA" id="ARBA00022553"/>
    </source>
</evidence>
<evidence type="ECO:0000256" key="8">
    <source>
        <dbReference type="ARBA" id="ARBA00022840"/>
    </source>
</evidence>
<feature type="domain" description="Histidine kinase" evidence="11">
    <location>
        <begin position="258"/>
        <end position="490"/>
    </location>
</feature>
<evidence type="ECO:0000256" key="6">
    <source>
        <dbReference type="ARBA" id="ARBA00022741"/>
    </source>
</evidence>
<evidence type="ECO:0000256" key="9">
    <source>
        <dbReference type="SAM" id="Coils"/>
    </source>
</evidence>
<dbReference type="EMBL" id="BAABBN010000004">
    <property type="protein sequence ID" value="GAA3918132.1"/>
    <property type="molecule type" value="Genomic_DNA"/>
</dbReference>
<keyword evidence="4" id="KW-0597">Phosphoprotein</keyword>
<evidence type="ECO:0000256" key="3">
    <source>
        <dbReference type="ARBA" id="ARBA00012438"/>
    </source>
</evidence>
<dbReference type="CDD" id="cd00075">
    <property type="entry name" value="HATPase"/>
    <property type="match status" value="1"/>
</dbReference>
<feature type="domain" description="HAMP" evidence="12">
    <location>
        <begin position="126"/>
        <end position="181"/>
    </location>
</feature>
<evidence type="ECO:0000313" key="13">
    <source>
        <dbReference type="EMBL" id="GAA3918132.1"/>
    </source>
</evidence>
<evidence type="ECO:0000256" key="2">
    <source>
        <dbReference type="ARBA" id="ARBA00004370"/>
    </source>
</evidence>
<gene>
    <name evidence="13" type="ORF">GCM10022277_11570</name>
</gene>
<keyword evidence="7" id="KW-0418">Kinase</keyword>
<dbReference type="SUPFAM" id="SSF55874">
    <property type="entry name" value="ATPase domain of HSP90 chaperone/DNA topoisomerase II/histidine kinase"/>
    <property type="match status" value="1"/>
</dbReference>
<dbReference type="SMART" id="SM00387">
    <property type="entry name" value="HATPase_c"/>
    <property type="match status" value="1"/>
</dbReference>
<dbReference type="PANTHER" id="PTHR44936:SF10">
    <property type="entry name" value="SENSOR PROTEIN RSTB"/>
    <property type="match status" value="1"/>
</dbReference>
<keyword evidence="6" id="KW-0547">Nucleotide-binding</keyword>
<accession>A0ABP7M988</accession>
<dbReference type="Proteomes" id="UP001501565">
    <property type="component" value="Unassembled WGS sequence"/>
</dbReference>
<evidence type="ECO:0000259" key="11">
    <source>
        <dbReference type="PROSITE" id="PS50109"/>
    </source>
</evidence>